<dbReference type="PANTHER" id="PTHR43304">
    <property type="entry name" value="PHYTOCHROME-LIKE PROTEIN CPH1"/>
    <property type="match status" value="1"/>
</dbReference>
<dbReference type="EMBL" id="CP032050">
    <property type="protein sequence ID" value="AYN67623.1"/>
    <property type="molecule type" value="Genomic_DNA"/>
</dbReference>
<keyword evidence="3" id="KW-0597">Phosphoprotein</keyword>
<sequence length="382" mass="42903">MQYNSPKNVLPFLQSSGEVGKEISQKNWKESSLGTMENWSPCFTPVLQQVLSSQIPMFLFWGEDFVSFYNEAYKPYLDDSGKHPSILGVNADTAWSDIWDTIGPALQKVRQTGMTYWFDDQGIDISLEGKRYRNYWTFGYIPIKCDGNTVDGILIPCIQNKKKVPVLNGKAESLVHIMSTQEGPSEEDMTFENQNRTGLEVDDILAEFSDFTRVSQNEKEFVETDLDQLLARVLDLLKGTIKDSNAEISYSKLGNANVIPHQFEIVFQHLLKNSIKFVKDGDSPRITIQTKIVNASNISLLGEDPDALFMVITFSDEGIGFDQSDEHRIFDVFHQAHSKNKYPGTGIGLAIVKKVMDNHGGLVITSSSKGQGAKFDLCIPFE</sequence>
<dbReference type="AlphaFoldDB" id="A0A3G2L5Y3"/>
<gene>
    <name evidence="7" type="ORF">D1013_09725</name>
</gene>
<dbReference type="KEGG" id="emar:D1013_09725"/>
<dbReference type="InterPro" id="IPR052162">
    <property type="entry name" value="Sensor_kinase/Photoreceptor"/>
</dbReference>
<evidence type="ECO:0000256" key="2">
    <source>
        <dbReference type="ARBA" id="ARBA00012438"/>
    </source>
</evidence>
<dbReference type="OrthoDB" id="9816482at2"/>
<dbReference type="EC" id="2.7.13.3" evidence="2"/>
<evidence type="ECO:0000313" key="7">
    <source>
        <dbReference type="EMBL" id="AYN67623.1"/>
    </source>
</evidence>
<dbReference type="PANTHER" id="PTHR43304:SF1">
    <property type="entry name" value="PAC DOMAIN-CONTAINING PROTEIN"/>
    <property type="match status" value="1"/>
</dbReference>
<dbReference type="InterPro" id="IPR003594">
    <property type="entry name" value="HATPase_dom"/>
</dbReference>
<keyword evidence="8" id="KW-1185">Reference proteome</keyword>
<evidence type="ECO:0000259" key="6">
    <source>
        <dbReference type="PROSITE" id="PS50109"/>
    </source>
</evidence>
<dbReference type="SMART" id="SM00387">
    <property type="entry name" value="HATPase_c"/>
    <property type="match status" value="1"/>
</dbReference>
<reference evidence="7 8" key="1">
    <citation type="submission" date="2018-08" db="EMBL/GenBank/DDBJ databases">
        <title>The reduced genetic potential of extracellular carbohydrate catabolism in Euzebyella marina RN62, a Flavobacteriia bacterium isolated from the hadal water.</title>
        <authorList>
            <person name="Xue C."/>
        </authorList>
    </citation>
    <scope>NUCLEOTIDE SEQUENCE [LARGE SCALE GENOMIC DNA]</scope>
    <source>
        <strain evidence="7 8">RN62</strain>
    </source>
</reference>
<evidence type="ECO:0000256" key="4">
    <source>
        <dbReference type="ARBA" id="ARBA00022679"/>
    </source>
</evidence>
<dbReference type="InterPro" id="IPR036890">
    <property type="entry name" value="HATPase_C_sf"/>
</dbReference>
<dbReference type="Pfam" id="PF02518">
    <property type="entry name" value="HATPase_c"/>
    <property type="match status" value="1"/>
</dbReference>
<evidence type="ECO:0000256" key="5">
    <source>
        <dbReference type="ARBA" id="ARBA00022777"/>
    </source>
</evidence>
<dbReference type="Gene3D" id="3.30.450.20">
    <property type="entry name" value="PAS domain"/>
    <property type="match status" value="1"/>
</dbReference>
<organism evidence="7 8">
    <name type="scientific">Euzebyella marina</name>
    <dbReference type="NCBI Taxonomy" id="1761453"/>
    <lineage>
        <taxon>Bacteria</taxon>
        <taxon>Pseudomonadati</taxon>
        <taxon>Bacteroidota</taxon>
        <taxon>Flavobacteriia</taxon>
        <taxon>Flavobacteriales</taxon>
        <taxon>Flavobacteriaceae</taxon>
        <taxon>Euzebyella</taxon>
    </lineage>
</organism>
<feature type="domain" description="Histidine kinase" evidence="6">
    <location>
        <begin position="200"/>
        <end position="382"/>
    </location>
</feature>
<comment type="catalytic activity">
    <reaction evidence="1">
        <text>ATP + protein L-histidine = ADP + protein N-phospho-L-histidine.</text>
        <dbReference type="EC" id="2.7.13.3"/>
    </reaction>
</comment>
<dbReference type="GO" id="GO:0004673">
    <property type="term" value="F:protein histidine kinase activity"/>
    <property type="evidence" value="ECO:0007669"/>
    <property type="project" value="UniProtKB-EC"/>
</dbReference>
<keyword evidence="5 7" id="KW-0418">Kinase</keyword>
<dbReference type="InterPro" id="IPR005467">
    <property type="entry name" value="His_kinase_dom"/>
</dbReference>
<accession>A0A3G2L5Y3</accession>
<name>A0A3G2L5Y3_9FLAO</name>
<evidence type="ECO:0000313" key="8">
    <source>
        <dbReference type="Proteomes" id="UP000276309"/>
    </source>
</evidence>
<protein>
    <recommendedName>
        <fullName evidence="2">histidine kinase</fullName>
        <ecNumber evidence="2">2.7.13.3</ecNumber>
    </recommendedName>
</protein>
<evidence type="ECO:0000256" key="3">
    <source>
        <dbReference type="ARBA" id="ARBA00022553"/>
    </source>
</evidence>
<dbReference type="RefSeq" id="WP_121848639.1">
    <property type="nucleotide sequence ID" value="NZ_CP032050.1"/>
</dbReference>
<dbReference type="PROSITE" id="PS50109">
    <property type="entry name" value="HIS_KIN"/>
    <property type="match status" value="1"/>
</dbReference>
<dbReference type="InterPro" id="IPR004358">
    <property type="entry name" value="Sig_transdc_His_kin-like_C"/>
</dbReference>
<keyword evidence="4" id="KW-0808">Transferase</keyword>
<dbReference type="SUPFAM" id="SSF55874">
    <property type="entry name" value="ATPase domain of HSP90 chaperone/DNA topoisomerase II/histidine kinase"/>
    <property type="match status" value="1"/>
</dbReference>
<dbReference type="Gene3D" id="3.30.565.10">
    <property type="entry name" value="Histidine kinase-like ATPase, C-terminal domain"/>
    <property type="match status" value="1"/>
</dbReference>
<dbReference type="Proteomes" id="UP000276309">
    <property type="component" value="Chromosome"/>
</dbReference>
<evidence type="ECO:0000256" key="1">
    <source>
        <dbReference type="ARBA" id="ARBA00000085"/>
    </source>
</evidence>
<dbReference type="PRINTS" id="PR00344">
    <property type="entry name" value="BCTRLSENSOR"/>
</dbReference>
<proteinExistence type="predicted"/>